<keyword evidence="1" id="KW-1133">Transmembrane helix</keyword>
<keyword evidence="1" id="KW-0812">Transmembrane</keyword>
<dbReference type="AlphaFoldDB" id="D5XF83"/>
<proteinExistence type="predicted"/>
<accession>D5XF83</accession>
<feature type="transmembrane region" description="Helical" evidence="1">
    <location>
        <begin position="133"/>
        <end position="154"/>
    </location>
</feature>
<dbReference type="STRING" id="635013.TherJR_1447"/>
<feature type="transmembrane region" description="Helical" evidence="1">
    <location>
        <begin position="52"/>
        <end position="69"/>
    </location>
</feature>
<dbReference type="RefSeq" id="WP_013120321.1">
    <property type="nucleotide sequence ID" value="NC_014152.1"/>
</dbReference>
<organism evidence="2 3">
    <name type="scientific">Thermincola potens (strain JR)</name>
    <dbReference type="NCBI Taxonomy" id="635013"/>
    <lineage>
        <taxon>Bacteria</taxon>
        <taxon>Bacillati</taxon>
        <taxon>Bacillota</taxon>
        <taxon>Clostridia</taxon>
        <taxon>Eubacteriales</taxon>
        <taxon>Thermincolaceae</taxon>
        <taxon>Thermincola</taxon>
    </lineage>
</organism>
<dbReference type="Proteomes" id="UP000002377">
    <property type="component" value="Chromosome"/>
</dbReference>
<evidence type="ECO:0000256" key="1">
    <source>
        <dbReference type="SAM" id="Phobius"/>
    </source>
</evidence>
<gene>
    <name evidence="2" type="ordered locus">TherJR_1447</name>
</gene>
<reference evidence="2 3" key="1">
    <citation type="submission" date="2010-05" db="EMBL/GenBank/DDBJ databases">
        <title>Complete sequence of Thermincola sp. JR.</title>
        <authorList>
            <consortium name="US DOE Joint Genome Institute"/>
            <person name="Lucas S."/>
            <person name="Copeland A."/>
            <person name="Lapidus A."/>
            <person name="Cheng J.-F."/>
            <person name="Bruce D."/>
            <person name="Goodwin L."/>
            <person name="Pitluck S."/>
            <person name="Chertkov O."/>
            <person name="Detter J.C."/>
            <person name="Han C."/>
            <person name="Tapia R."/>
            <person name="Land M."/>
            <person name="Hauser L."/>
            <person name="Kyrpides N."/>
            <person name="Mikhailova N."/>
            <person name="Hazen T.C."/>
            <person name="Woyke T."/>
        </authorList>
    </citation>
    <scope>NUCLEOTIDE SEQUENCE [LARGE SCALE GENOMIC DNA]</scope>
    <source>
        <strain evidence="2 3">JR</strain>
    </source>
</reference>
<feature type="transmembrane region" description="Helical" evidence="1">
    <location>
        <begin position="105"/>
        <end position="127"/>
    </location>
</feature>
<evidence type="ECO:0000313" key="2">
    <source>
        <dbReference type="EMBL" id="ADG82304.1"/>
    </source>
</evidence>
<protein>
    <submittedName>
        <fullName evidence="2">Uncharacterized protein</fullName>
    </submittedName>
</protein>
<sequence length="169" mass="17998" precursor="true">MNFTVKYLSTLSVLTSVTVMLQLFAGLLPGVGALAAGFTTLFVAMAAYSKPLGGLLVYAAAAGLIGIIMPIKLPLFLFSTGLLGLSLGVTVKLGQNISVLSSSLVLTIGTLVLTGPLGIPVLGPALSYARGPVSLLIIIFAFSWIFCFLWYIFFQRVIIRMGHLFRNIR</sequence>
<feature type="transmembrane region" description="Helical" evidence="1">
    <location>
        <begin position="75"/>
        <end position="93"/>
    </location>
</feature>
<dbReference type="KEGG" id="tjr:TherJR_1447"/>
<dbReference type="HOGENOM" id="CLU_1577760_0_0_9"/>
<keyword evidence="1" id="KW-0472">Membrane</keyword>
<name>D5XF83_THEPJ</name>
<feature type="transmembrane region" description="Helical" evidence="1">
    <location>
        <begin position="20"/>
        <end position="45"/>
    </location>
</feature>
<dbReference type="EMBL" id="CP002028">
    <property type="protein sequence ID" value="ADG82304.1"/>
    <property type="molecule type" value="Genomic_DNA"/>
</dbReference>
<evidence type="ECO:0000313" key="3">
    <source>
        <dbReference type="Proteomes" id="UP000002377"/>
    </source>
</evidence>
<keyword evidence="3" id="KW-1185">Reference proteome</keyword>